<keyword evidence="2" id="KW-1185">Reference proteome</keyword>
<gene>
    <name evidence="1" type="ORF">KIN20_027668</name>
</gene>
<name>A0AAD5QZU5_PARTN</name>
<sequence length="53" mass="6143">MDRVMFILSLKSLLYNMKTIPLREQRSSLPENSPVISKMLSKSLLEESTPFWG</sequence>
<reference evidence="1" key="1">
    <citation type="submission" date="2021-06" db="EMBL/GenBank/DDBJ databases">
        <title>Parelaphostrongylus tenuis whole genome reference sequence.</title>
        <authorList>
            <person name="Garwood T.J."/>
            <person name="Larsen P.A."/>
            <person name="Fountain-Jones N.M."/>
            <person name="Garbe J.R."/>
            <person name="Macchietto M.G."/>
            <person name="Kania S.A."/>
            <person name="Gerhold R.W."/>
            <person name="Richards J.E."/>
            <person name="Wolf T.M."/>
        </authorList>
    </citation>
    <scope>NUCLEOTIDE SEQUENCE</scope>
    <source>
        <strain evidence="1">MNPRO001-30</strain>
        <tissue evidence="1">Meninges</tissue>
    </source>
</reference>
<evidence type="ECO:0000313" key="1">
    <source>
        <dbReference type="EMBL" id="KAJ1366886.1"/>
    </source>
</evidence>
<evidence type="ECO:0000313" key="2">
    <source>
        <dbReference type="Proteomes" id="UP001196413"/>
    </source>
</evidence>
<organism evidence="1 2">
    <name type="scientific">Parelaphostrongylus tenuis</name>
    <name type="common">Meningeal worm</name>
    <dbReference type="NCBI Taxonomy" id="148309"/>
    <lineage>
        <taxon>Eukaryota</taxon>
        <taxon>Metazoa</taxon>
        <taxon>Ecdysozoa</taxon>
        <taxon>Nematoda</taxon>
        <taxon>Chromadorea</taxon>
        <taxon>Rhabditida</taxon>
        <taxon>Rhabditina</taxon>
        <taxon>Rhabditomorpha</taxon>
        <taxon>Strongyloidea</taxon>
        <taxon>Metastrongylidae</taxon>
        <taxon>Parelaphostrongylus</taxon>
    </lineage>
</organism>
<dbReference type="Proteomes" id="UP001196413">
    <property type="component" value="Unassembled WGS sequence"/>
</dbReference>
<accession>A0AAD5QZU5</accession>
<protein>
    <submittedName>
        <fullName evidence="1">Uncharacterized protein</fullName>
    </submittedName>
</protein>
<proteinExistence type="predicted"/>
<dbReference type="AlphaFoldDB" id="A0AAD5QZU5"/>
<comment type="caution">
    <text evidence="1">The sequence shown here is derived from an EMBL/GenBank/DDBJ whole genome shotgun (WGS) entry which is preliminary data.</text>
</comment>
<dbReference type="EMBL" id="JAHQIW010005694">
    <property type="protein sequence ID" value="KAJ1366886.1"/>
    <property type="molecule type" value="Genomic_DNA"/>
</dbReference>